<evidence type="ECO:0000256" key="3">
    <source>
        <dbReference type="ARBA" id="ARBA00022730"/>
    </source>
</evidence>
<evidence type="ECO:0000256" key="6">
    <source>
        <dbReference type="ARBA" id="ARBA00023274"/>
    </source>
</evidence>
<evidence type="ECO:0000256" key="4">
    <source>
        <dbReference type="ARBA" id="ARBA00022884"/>
    </source>
</evidence>
<dbReference type="EMBL" id="JATM01000001">
    <property type="protein sequence ID" value="OOL19709.1"/>
    <property type="molecule type" value="Genomic_DNA"/>
</dbReference>
<dbReference type="Proteomes" id="UP000200980">
    <property type="component" value="Unassembled WGS sequence"/>
</dbReference>
<keyword evidence="5 8" id="KW-0689">Ribosomal protein</keyword>
<proteinExistence type="inferred from homology"/>
<dbReference type="GO" id="GO:0003735">
    <property type="term" value="F:structural constituent of ribosome"/>
    <property type="evidence" value="ECO:0007669"/>
    <property type="project" value="InterPro"/>
</dbReference>
<sequence length="90" mass="9946">MANNASARKRIRQNERRRLRNASRLSRMRTFIKNVEKAILSGDKTAAAEALRAAQPEMQRAAGKGVISRNTVSRKISRLSARIKSLAAAA</sequence>
<dbReference type="GO" id="GO:0015935">
    <property type="term" value="C:small ribosomal subunit"/>
    <property type="evidence" value="ECO:0007669"/>
    <property type="project" value="TreeGrafter"/>
</dbReference>
<keyword evidence="11" id="KW-1185">Reference proteome</keyword>
<dbReference type="STRING" id="1539051.AL01_01735"/>
<dbReference type="GO" id="GO:0070181">
    <property type="term" value="F:small ribosomal subunit rRNA binding"/>
    <property type="evidence" value="ECO:0007669"/>
    <property type="project" value="TreeGrafter"/>
</dbReference>
<comment type="caution">
    <text evidence="10">The sequence shown here is derived from an EMBL/GenBank/DDBJ whole genome shotgun (WGS) entry which is preliminary data.</text>
</comment>
<feature type="compositionally biased region" description="Basic residues" evidence="9">
    <location>
        <begin position="7"/>
        <end position="21"/>
    </location>
</feature>
<dbReference type="GO" id="GO:0006412">
    <property type="term" value="P:translation"/>
    <property type="evidence" value="ECO:0007669"/>
    <property type="project" value="UniProtKB-UniRule"/>
</dbReference>
<dbReference type="HAMAP" id="MF_00500">
    <property type="entry name" value="Ribosomal_bS20"/>
    <property type="match status" value="1"/>
</dbReference>
<dbReference type="Pfam" id="PF01649">
    <property type="entry name" value="Ribosomal_S20p"/>
    <property type="match status" value="1"/>
</dbReference>
<keyword evidence="6 8" id="KW-0687">Ribonucleoprotein</keyword>
<evidence type="ECO:0000313" key="10">
    <source>
        <dbReference type="EMBL" id="OOL19709.1"/>
    </source>
</evidence>
<dbReference type="SUPFAM" id="SSF46992">
    <property type="entry name" value="Ribosomal protein S20"/>
    <property type="match status" value="1"/>
</dbReference>
<dbReference type="RefSeq" id="WP_077395865.1">
    <property type="nucleotide sequence ID" value="NZ_JATM01000001.1"/>
</dbReference>
<comment type="function">
    <text evidence="1 8">Binds directly to 16S ribosomal RNA.</text>
</comment>
<feature type="region of interest" description="Disordered" evidence="9">
    <location>
        <begin position="1"/>
        <end position="22"/>
    </location>
</feature>
<evidence type="ECO:0000313" key="11">
    <source>
        <dbReference type="Proteomes" id="UP000200980"/>
    </source>
</evidence>
<dbReference type="AlphaFoldDB" id="A0A1S8GRL0"/>
<accession>A0A1S8GRL0</accession>
<keyword evidence="3 8" id="KW-0699">rRNA-binding</keyword>
<evidence type="ECO:0000256" key="7">
    <source>
        <dbReference type="ARBA" id="ARBA00035136"/>
    </source>
</evidence>
<evidence type="ECO:0000256" key="2">
    <source>
        <dbReference type="ARBA" id="ARBA00007634"/>
    </source>
</evidence>
<dbReference type="PANTHER" id="PTHR33398:SF1">
    <property type="entry name" value="SMALL RIBOSOMAL SUBUNIT PROTEIN BS20C"/>
    <property type="match status" value="1"/>
</dbReference>
<evidence type="ECO:0000256" key="5">
    <source>
        <dbReference type="ARBA" id="ARBA00022980"/>
    </source>
</evidence>
<gene>
    <name evidence="8" type="primary">rpsT</name>
    <name evidence="10" type="ORF">AL01_01735</name>
</gene>
<keyword evidence="4 8" id="KW-0694">RNA-binding</keyword>
<protein>
    <recommendedName>
        <fullName evidence="7 8">Small ribosomal subunit protein bS20</fullName>
    </recommendedName>
</protein>
<organism evidence="10 11">
    <name type="scientific">Bombella intestini</name>
    <dbReference type="NCBI Taxonomy" id="1539051"/>
    <lineage>
        <taxon>Bacteria</taxon>
        <taxon>Pseudomonadati</taxon>
        <taxon>Pseudomonadota</taxon>
        <taxon>Alphaproteobacteria</taxon>
        <taxon>Acetobacterales</taxon>
        <taxon>Acetobacteraceae</taxon>
        <taxon>Bombella</taxon>
    </lineage>
</organism>
<evidence type="ECO:0000256" key="8">
    <source>
        <dbReference type="HAMAP-Rule" id="MF_00500"/>
    </source>
</evidence>
<name>A0A1S8GRL0_9PROT</name>
<dbReference type="FunFam" id="1.20.58.110:FF:000001">
    <property type="entry name" value="30S ribosomal protein S20"/>
    <property type="match status" value="1"/>
</dbReference>
<dbReference type="PANTHER" id="PTHR33398">
    <property type="entry name" value="30S RIBOSOMAL PROTEIN S20"/>
    <property type="match status" value="1"/>
</dbReference>
<evidence type="ECO:0000256" key="1">
    <source>
        <dbReference type="ARBA" id="ARBA00003134"/>
    </source>
</evidence>
<dbReference type="InterPro" id="IPR002583">
    <property type="entry name" value="Ribosomal_bS20"/>
</dbReference>
<comment type="similarity">
    <text evidence="2 8">Belongs to the bacterial ribosomal protein bS20 family.</text>
</comment>
<reference evidence="10 11" key="1">
    <citation type="journal article" date="2016" name="PLoS ONE">
        <title>Whole-Genome Sequence Analysis of Bombella intestini LMG 28161T, a Novel Acetic Acid Bacterium Isolated from the Crop of a Red-Tailed Bumble Bee, Bombus lapidarius.</title>
        <authorList>
            <person name="Li L."/>
            <person name="Illeghems K."/>
            <person name="Van Kerrebroeck S."/>
            <person name="Borremans W."/>
            <person name="Cleenwerck I."/>
            <person name="Smagghe G."/>
            <person name="De Vuyst L."/>
            <person name="Vandamme P."/>
        </authorList>
    </citation>
    <scope>NUCLEOTIDE SEQUENCE [LARGE SCALE GENOMIC DNA]</scope>
    <source>
        <strain evidence="10 11">R-52487</strain>
    </source>
</reference>
<dbReference type="InterPro" id="IPR036510">
    <property type="entry name" value="Ribosomal_bS20_sf"/>
</dbReference>
<dbReference type="Gene3D" id="1.20.58.110">
    <property type="entry name" value="Ribosomal protein S20"/>
    <property type="match status" value="1"/>
</dbReference>
<evidence type="ECO:0000256" key="9">
    <source>
        <dbReference type="SAM" id="MobiDB-lite"/>
    </source>
</evidence>
<dbReference type="NCBIfam" id="TIGR00029">
    <property type="entry name" value="S20"/>
    <property type="match status" value="1"/>
</dbReference>
<dbReference type="OrthoDB" id="9807974at2"/>